<name>A0AB74VGB0_CLOBE</name>
<proteinExistence type="predicted"/>
<keyword evidence="3" id="KW-0645">Protease</keyword>
<gene>
    <name evidence="9" type="ORF">KEC93_01540</name>
</gene>
<dbReference type="GO" id="GO:0008233">
    <property type="term" value="F:peptidase activity"/>
    <property type="evidence" value="ECO:0007669"/>
    <property type="project" value="UniProtKB-KW"/>
</dbReference>
<reference evidence="9" key="1">
    <citation type="submission" date="2021-04" db="EMBL/GenBank/DDBJ databases">
        <title>Complete genome sequence of the type strain Clostridium beijerinckii NRRL B-598.</title>
        <authorList>
            <person name="Sedlar K."/>
            <person name="Branska B."/>
            <person name="Bezdicek M."/>
            <person name="Nykrynova M."/>
            <person name="Lengerova M."/>
            <person name="Skutkova H."/>
            <person name="Patakova P."/>
        </authorList>
    </citation>
    <scope>NUCLEOTIDE SEQUENCE</scope>
    <source>
        <strain evidence="9">DSM 791</strain>
    </source>
</reference>
<organism evidence="9 10">
    <name type="scientific">Clostridium beijerinckii</name>
    <name type="common">Clostridium MP</name>
    <dbReference type="NCBI Taxonomy" id="1520"/>
    <lineage>
        <taxon>Bacteria</taxon>
        <taxon>Bacillati</taxon>
        <taxon>Bacillota</taxon>
        <taxon>Clostridia</taxon>
        <taxon>Eubacteriales</taxon>
        <taxon>Clostridiaceae</taxon>
        <taxon>Clostridium</taxon>
    </lineage>
</organism>
<evidence type="ECO:0000313" key="9">
    <source>
        <dbReference type="EMBL" id="QUN35562.1"/>
    </source>
</evidence>
<dbReference type="GeneID" id="66343165"/>
<keyword evidence="7 8" id="KW-0472">Membrane</keyword>
<protein>
    <submittedName>
        <fullName evidence="9">Accessory gene regulator B family protein</fullName>
    </submittedName>
</protein>
<keyword evidence="4 8" id="KW-0812">Transmembrane</keyword>
<dbReference type="GO" id="GO:0009372">
    <property type="term" value="P:quorum sensing"/>
    <property type="evidence" value="ECO:0007669"/>
    <property type="project" value="UniProtKB-KW"/>
</dbReference>
<keyword evidence="6 8" id="KW-1133">Transmembrane helix</keyword>
<keyword evidence="10" id="KW-1185">Reference proteome</keyword>
<feature type="transmembrane region" description="Helical" evidence="8">
    <location>
        <begin position="138"/>
        <end position="155"/>
    </location>
</feature>
<feature type="transmembrane region" description="Helical" evidence="8">
    <location>
        <begin position="161"/>
        <end position="182"/>
    </location>
</feature>
<evidence type="ECO:0000256" key="5">
    <source>
        <dbReference type="ARBA" id="ARBA00022801"/>
    </source>
</evidence>
<evidence type="ECO:0000256" key="8">
    <source>
        <dbReference type="SAM" id="Phobius"/>
    </source>
</evidence>
<feature type="transmembrane region" description="Helical" evidence="8">
    <location>
        <begin position="43"/>
        <end position="67"/>
    </location>
</feature>
<keyword evidence="5" id="KW-0378">Hydrolase</keyword>
<evidence type="ECO:0000313" key="10">
    <source>
        <dbReference type="Proteomes" id="UP000679373"/>
    </source>
</evidence>
<keyword evidence="2" id="KW-0673">Quorum sensing</keyword>
<dbReference type="SMART" id="SM00793">
    <property type="entry name" value="AgrB"/>
    <property type="match status" value="1"/>
</dbReference>
<dbReference type="GO" id="GO:0006508">
    <property type="term" value="P:proteolysis"/>
    <property type="evidence" value="ECO:0007669"/>
    <property type="project" value="UniProtKB-KW"/>
</dbReference>
<evidence type="ECO:0000256" key="7">
    <source>
        <dbReference type="ARBA" id="ARBA00023136"/>
    </source>
</evidence>
<dbReference type="RefSeq" id="WP_111944733.1">
    <property type="nucleotide sequence ID" value="NZ_BKAK01000032.1"/>
</dbReference>
<dbReference type="Proteomes" id="UP000679373">
    <property type="component" value="Chromosome"/>
</dbReference>
<dbReference type="EMBL" id="CP073653">
    <property type="protein sequence ID" value="QUN35562.1"/>
    <property type="molecule type" value="Genomic_DNA"/>
</dbReference>
<sequence>MINSVATFLTEYLGKNNNSLTEKDLLKIQYSLQVILGDLSKSVIILSIFLSLKQLPFFFLIFVILNSTRIFMGGIHCKTFNSCLICSIIYFLIILLFSILSPKLNIYFYIIFFIISFIITSVYAPCRNEKRPVKNKKILKILSLISLTFWCILFFKLRDTQVCNCIFLSLLLEVIQVIIINLKGGVYNAKITKHFFSLTN</sequence>
<evidence type="ECO:0000256" key="3">
    <source>
        <dbReference type="ARBA" id="ARBA00022670"/>
    </source>
</evidence>
<feature type="transmembrane region" description="Helical" evidence="8">
    <location>
        <begin position="79"/>
        <end position="100"/>
    </location>
</feature>
<keyword evidence="1" id="KW-1003">Cell membrane</keyword>
<dbReference type="GO" id="GO:0016020">
    <property type="term" value="C:membrane"/>
    <property type="evidence" value="ECO:0007669"/>
    <property type="project" value="InterPro"/>
</dbReference>
<dbReference type="InterPro" id="IPR006741">
    <property type="entry name" value="AgrB"/>
</dbReference>
<feature type="transmembrane region" description="Helical" evidence="8">
    <location>
        <begin position="106"/>
        <end position="126"/>
    </location>
</feature>
<accession>A0AB74VGB0</accession>
<evidence type="ECO:0000256" key="2">
    <source>
        <dbReference type="ARBA" id="ARBA00022654"/>
    </source>
</evidence>
<evidence type="ECO:0000256" key="1">
    <source>
        <dbReference type="ARBA" id="ARBA00022475"/>
    </source>
</evidence>
<dbReference type="Pfam" id="PF04647">
    <property type="entry name" value="AgrB"/>
    <property type="match status" value="1"/>
</dbReference>
<dbReference type="AlphaFoldDB" id="A0AB74VGB0"/>
<evidence type="ECO:0000256" key="6">
    <source>
        <dbReference type="ARBA" id="ARBA00022989"/>
    </source>
</evidence>
<evidence type="ECO:0000256" key="4">
    <source>
        <dbReference type="ARBA" id="ARBA00022692"/>
    </source>
</evidence>